<feature type="region of interest" description="Disordered" evidence="1">
    <location>
        <begin position="1"/>
        <end position="20"/>
    </location>
</feature>
<evidence type="ECO:0000313" key="2">
    <source>
        <dbReference type="EMBL" id="CAE2212333.1"/>
    </source>
</evidence>
<gene>
    <name evidence="2" type="ORF">OAUR00152_LOCUS5013</name>
</gene>
<reference evidence="2" key="1">
    <citation type="submission" date="2021-01" db="EMBL/GenBank/DDBJ databases">
        <authorList>
            <person name="Corre E."/>
            <person name="Pelletier E."/>
            <person name="Niang G."/>
            <person name="Scheremetjew M."/>
            <person name="Finn R."/>
            <person name="Kale V."/>
            <person name="Holt S."/>
            <person name="Cochrane G."/>
            <person name="Meng A."/>
            <person name="Brown T."/>
            <person name="Cohen L."/>
        </authorList>
    </citation>
    <scope>NUCLEOTIDE SEQUENCE</scope>
    <source>
        <strain evidence="2">Isolate 1302-5</strain>
    </source>
</reference>
<name>A0A7S4HXF0_9STRA</name>
<organism evidence="2">
    <name type="scientific">Odontella aurita</name>
    <dbReference type="NCBI Taxonomy" id="265563"/>
    <lineage>
        <taxon>Eukaryota</taxon>
        <taxon>Sar</taxon>
        <taxon>Stramenopiles</taxon>
        <taxon>Ochrophyta</taxon>
        <taxon>Bacillariophyta</taxon>
        <taxon>Mediophyceae</taxon>
        <taxon>Biddulphiophycidae</taxon>
        <taxon>Eupodiscales</taxon>
        <taxon>Odontellaceae</taxon>
        <taxon>Odontella</taxon>
    </lineage>
</organism>
<dbReference type="AlphaFoldDB" id="A0A7S4HXF0"/>
<proteinExistence type="predicted"/>
<evidence type="ECO:0000256" key="1">
    <source>
        <dbReference type="SAM" id="MobiDB-lite"/>
    </source>
</evidence>
<protein>
    <submittedName>
        <fullName evidence="2">Uncharacterized protein</fullName>
    </submittedName>
</protein>
<dbReference type="EMBL" id="HBKQ01007480">
    <property type="protein sequence ID" value="CAE2212333.1"/>
    <property type="molecule type" value="Transcribed_RNA"/>
</dbReference>
<accession>A0A7S4HXF0</accession>
<feature type="region of interest" description="Disordered" evidence="1">
    <location>
        <begin position="104"/>
        <end position="126"/>
    </location>
</feature>
<feature type="compositionally biased region" description="Polar residues" evidence="1">
    <location>
        <begin position="110"/>
        <end position="124"/>
    </location>
</feature>
<sequence>MTSQQQSEGETVRSEEENSWLSYRSRRSGLKLDAPPEIASLSFAEKAASKIGNTPSGLEALYHEQASAGIDTRLQFQWIRAHPGIAFSQCMPDHEEDFCLERTQERNKQPETNAAKSSGPTKSESIAGGSLLLPKVHIDLTELVEPPLLSNWVPGSGTRVSYEVDEDTNDLTPNFCGSISNDNESEAQIDCFVRGLVERAIAEVAPELSMTPKRRDIPLETTINIPSSIILHRIEREIPTEEAKCTKFSVKICCLCLLAESNPNEVMGAHILAQLSPPFMMDAAALRSDMCVRRTNLTGYQQQLIKRLANALVSTCYLGKLSKRELRALMSFDDSKFASDALCELKSCMGEAYHRQK</sequence>